<gene>
    <name evidence="3" type="ORF">SO694_000432104</name>
</gene>
<dbReference type="InterPro" id="IPR009060">
    <property type="entry name" value="UBA-like_sf"/>
</dbReference>
<reference evidence="3 4" key="1">
    <citation type="submission" date="2024-03" db="EMBL/GenBank/DDBJ databases">
        <title>Aureococcus anophagefferens CCMP1851 and Kratosvirus quantuckense: Draft genome of a second virus-susceptible host strain in the model system.</title>
        <authorList>
            <person name="Chase E."/>
            <person name="Truchon A.R."/>
            <person name="Schepens W."/>
            <person name="Wilhelm S.W."/>
        </authorList>
    </citation>
    <scope>NUCLEOTIDE SEQUENCE [LARGE SCALE GENOMIC DNA]</scope>
    <source>
        <strain evidence="3 4">CCMP1851</strain>
    </source>
</reference>
<sequence>MSAADFAAMTGADEQAAAMYLEMAGGNMEIAVSIFFDGGAPPAPPAPPAAGDDEHAAATAALVGPARVPGRVARPGFGGRVRAGPARRPPARQRPLRRARRGARSRRPTASPARARGAAAAAMVAVCGIDGDAKVARWAGDVGGAVTHDVVAADVGAVEARVGAAFEARGGVALLVYSCVLSRGAARCLADAAVDGGGGPLIYGPFHLCTTELLNLLLFGVARGDVGAYGGGDAAKADWRGASPVGLLSADEVESGVPVADELKSPAGRAWIVHGGAARRLFFRALRLAPASLEPAPKTPGTWRPTRYRLVVGEIESVVQAHPADKAAAPRAWRTHRYELALATAAHVADDAQSPARPADAPPPPLFELGDADPDEKWRCAACYKDRFRTFCFGENAAGSDACKFCGAARAGNHTIWRRFDDLPPAARRRVDRASGPKLLSILRTRWPDAELLVEEDAGFVPAGDARDPLPAV</sequence>
<organism evidence="3 4">
    <name type="scientific">Aureococcus anophagefferens</name>
    <name type="common">Harmful bloom alga</name>
    <dbReference type="NCBI Taxonomy" id="44056"/>
    <lineage>
        <taxon>Eukaryota</taxon>
        <taxon>Sar</taxon>
        <taxon>Stramenopiles</taxon>
        <taxon>Ochrophyta</taxon>
        <taxon>Pelagophyceae</taxon>
        <taxon>Pelagomonadales</taxon>
        <taxon>Pelagomonadaceae</taxon>
        <taxon>Aureococcus</taxon>
    </lineage>
</organism>
<feature type="compositionally biased region" description="Basic residues" evidence="1">
    <location>
        <begin position="89"/>
        <end position="107"/>
    </location>
</feature>
<keyword evidence="4" id="KW-1185">Reference proteome</keyword>
<dbReference type="Pfam" id="PF13898">
    <property type="entry name" value="MINDY-3_4_CD"/>
    <property type="match status" value="1"/>
</dbReference>
<feature type="domain" description="Deubiquitinating enzyme MINDY-3/4 conserved" evidence="2">
    <location>
        <begin position="167"/>
        <end position="274"/>
    </location>
</feature>
<dbReference type="Gene3D" id="1.10.8.10">
    <property type="entry name" value="DNA helicase RuvA subunit, C-terminal domain"/>
    <property type="match status" value="1"/>
</dbReference>
<evidence type="ECO:0000313" key="3">
    <source>
        <dbReference type="EMBL" id="KAK7248991.1"/>
    </source>
</evidence>
<dbReference type="EMBL" id="JBBJCI010000084">
    <property type="protein sequence ID" value="KAK7248991.1"/>
    <property type="molecule type" value="Genomic_DNA"/>
</dbReference>
<comment type="caution">
    <text evidence="3">The sequence shown here is derived from an EMBL/GenBank/DDBJ whole genome shotgun (WGS) entry which is preliminary data.</text>
</comment>
<protein>
    <recommendedName>
        <fullName evidence="2">Deubiquitinating enzyme MINDY-3/4 conserved domain-containing protein</fullName>
    </recommendedName>
</protein>
<dbReference type="SUPFAM" id="SSF46934">
    <property type="entry name" value="UBA-like"/>
    <property type="match status" value="1"/>
</dbReference>
<name>A0ABR1G6R3_AURAN</name>
<dbReference type="InterPro" id="IPR025257">
    <property type="entry name" value="MINDY-3/4_CD"/>
</dbReference>
<evidence type="ECO:0000256" key="1">
    <source>
        <dbReference type="SAM" id="MobiDB-lite"/>
    </source>
</evidence>
<accession>A0ABR1G6R3</accession>
<dbReference type="Proteomes" id="UP001363151">
    <property type="component" value="Unassembled WGS sequence"/>
</dbReference>
<feature type="region of interest" description="Disordered" evidence="1">
    <location>
        <begin position="71"/>
        <end position="115"/>
    </location>
</feature>
<evidence type="ECO:0000259" key="2">
    <source>
        <dbReference type="Pfam" id="PF13898"/>
    </source>
</evidence>
<proteinExistence type="predicted"/>
<dbReference type="Pfam" id="PF14555">
    <property type="entry name" value="UBA_4"/>
    <property type="match status" value="1"/>
</dbReference>
<evidence type="ECO:0000313" key="4">
    <source>
        <dbReference type="Proteomes" id="UP001363151"/>
    </source>
</evidence>